<comment type="caution">
    <text evidence="2">The sequence shown here is derived from an EMBL/GenBank/DDBJ whole genome shotgun (WGS) entry which is preliminary data.</text>
</comment>
<evidence type="ECO:0000313" key="3">
    <source>
        <dbReference type="Proteomes" id="UP001174694"/>
    </source>
</evidence>
<accession>A0AA38RWI7</accession>
<dbReference type="Proteomes" id="UP001174694">
    <property type="component" value="Unassembled WGS sequence"/>
</dbReference>
<proteinExistence type="predicted"/>
<dbReference type="EMBL" id="JANBVO010000010">
    <property type="protein sequence ID" value="KAJ9149317.1"/>
    <property type="molecule type" value="Genomic_DNA"/>
</dbReference>
<reference evidence="2" key="1">
    <citation type="submission" date="2022-07" db="EMBL/GenBank/DDBJ databases">
        <title>Fungi with potential for degradation of polypropylene.</title>
        <authorList>
            <person name="Gostincar C."/>
        </authorList>
    </citation>
    <scope>NUCLEOTIDE SEQUENCE</scope>
    <source>
        <strain evidence="2">EXF-13308</strain>
    </source>
</reference>
<protein>
    <submittedName>
        <fullName evidence="2">Fungal specific transcription factor domain-containing protein</fullName>
    </submittedName>
</protein>
<dbReference type="PANTHER" id="PTHR37540">
    <property type="entry name" value="TRANSCRIPTION FACTOR (ACR-2), PUTATIVE-RELATED-RELATED"/>
    <property type="match status" value="1"/>
</dbReference>
<feature type="compositionally biased region" description="Basic residues" evidence="1">
    <location>
        <begin position="31"/>
        <end position="47"/>
    </location>
</feature>
<organism evidence="2 3">
    <name type="scientific">Pleurostoma richardsiae</name>
    <dbReference type="NCBI Taxonomy" id="41990"/>
    <lineage>
        <taxon>Eukaryota</taxon>
        <taxon>Fungi</taxon>
        <taxon>Dikarya</taxon>
        <taxon>Ascomycota</taxon>
        <taxon>Pezizomycotina</taxon>
        <taxon>Sordariomycetes</taxon>
        <taxon>Sordariomycetidae</taxon>
        <taxon>Calosphaeriales</taxon>
        <taxon>Pleurostomataceae</taxon>
        <taxon>Pleurostoma</taxon>
    </lineage>
</organism>
<evidence type="ECO:0000256" key="1">
    <source>
        <dbReference type="SAM" id="MobiDB-lite"/>
    </source>
</evidence>
<dbReference type="AlphaFoldDB" id="A0AA38RWI7"/>
<name>A0AA38RWI7_9PEZI</name>
<evidence type="ECO:0000313" key="2">
    <source>
        <dbReference type="EMBL" id="KAJ9149317.1"/>
    </source>
</evidence>
<gene>
    <name evidence="2" type="ORF">NKR23_g4261</name>
</gene>
<sequence>MPKPKKPHDTATAFQFINSTSQGPSDPEARKRIRSHVMQGKNRRRPRPAMPSWMSGDYGRHLPVDASEPAGTALSAPRTVGTDLSLTIFPDRMEPYMVKDIVDFLNVVKKALYPFEVILAPDKREQFWFNNLMIDSAYLHAVIFSTEAYYATLRGSSSSHLAVKHMLKSLNIVAERIASGDRDATSDTTISAVISLTMAAFFYGDYEAGEMHMEGLYKIIMLRGGLASLRGDAYGIQSKACRVDLGHALSTGRKPLFFADGISWDSYIATHAPIANFDPPPPRGDVVEVVNFVEKLDWRLVNIWRDLHEFAQLGNLAYQTQRQLQHDAFHEMMASIHYRLLHLLFSDSAADEAVRLGMLAFAATVFLQWVGVRLQYQRLRESLEAALRRLKNEVDDVPPWLVVWLIASGSVSVFQEVEGTWLQQWLDDTLKRVGVRSWGQARETLRGVMWIDLLHDRPGRAIFEDAMTRLASDAAVTSVARKA</sequence>
<feature type="region of interest" description="Disordered" evidence="1">
    <location>
        <begin position="1"/>
        <end position="53"/>
    </location>
</feature>
<feature type="compositionally biased region" description="Polar residues" evidence="1">
    <location>
        <begin position="12"/>
        <end position="24"/>
    </location>
</feature>
<dbReference type="PANTHER" id="PTHR37540:SF5">
    <property type="entry name" value="TRANSCRIPTION FACTOR DOMAIN-CONTAINING PROTEIN"/>
    <property type="match status" value="1"/>
</dbReference>
<keyword evidence="3" id="KW-1185">Reference proteome</keyword>